<dbReference type="PANTHER" id="PTHR37048:SF2">
    <property type="entry name" value="QUESTIONABLE PROTEIN"/>
    <property type="match status" value="1"/>
</dbReference>
<organism evidence="2 3">
    <name type="scientific">Neurospora tetraspora</name>
    <dbReference type="NCBI Taxonomy" id="94610"/>
    <lineage>
        <taxon>Eukaryota</taxon>
        <taxon>Fungi</taxon>
        <taxon>Dikarya</taxon>
        <taxon>Ascomycota</taxon>
        <taxon>Pezizomycotina</taxon>
        <taxon>Sordariomycetes</taxon>
        <taxon>Sordariomycetidae</taxon>
        <taxon>Sordariales</taxon>
        <taxon>Sordariaceae</taxon>
        <taxon>Neurospora</taxon>
    </lineage>
</organism>
<feature type="compositionally biased region" description="Polar residues" evidence="1">
    <location>
        <begin position="312"/>
        <end position="323"/>
    </location>
</feature>
<dbReference type="EMBL" id="JAUEPP010000002">
    <property type="protein sequence ID" value="KAK3350440.1"/>
    <property type="molecule type" value="Genomic_DNA"/>
</dbReference>
<dbReference type="RefSeq" id="XP_062683735.1">
    <property type="nucleotide sequence ID" value="XM_062824200.1"/>
</dbReference>
<feature type="region of interest" description="Disordered" evidence="1">
    <location>
        <begin position="264"/>
        <end position="323"/>
    </location>
</feature>
<dbReference type="GeneID" id="87861354"/>
<gene>
    <name evidence="2" type="ORF">B0H65DRAFT_419300</name>
</gene>
<feature type="compositionally biased region" description="Basic and acidic residues" evidence="1">
    <location>
        <begin position="288"/>
        <end position="304"/>
    </location>
</feature>
<accession>A0AAE0MUY2</accession>
<proteinExistence type="predicted"/>
<evidence type="ECO:0000313" key="2">
    <source>
        <dbReference type="EMBL" id="KAK3350440.1"/>
    </source>
</evidence>
<name>A0AAE0MUY2_9PEZI</name>
<sequence length="403" mass="45722">MEQDAALVSRDFVGGKIMWLPTKAIINPSDMPDLDDELFDHPVLIISEEGSEIVRVLIITTFGKMGLDKKFRQSLQSHFFLALPPAPDHPCLTCRRSLTFVEEDGHGNALDKSWINTRKSHSVSYRCLKNWKNWYRTPTLTKESLETVIDYHTKKVPELERLEELERRLEEEMENEKKKKLSQPLWPRLQHPGTETQGGIVKSDSRAVIATSNVPRMSVSMSAVMFHGNRSRTRKMEKDRKKEKSRCPLGCCCYWCCEDWRRGRSTSDDPPKSKSISAMIPGPRSHTHKVEEEGKKEKENERSKPSRASEAQPLQQPGTETTGNIVRSYVSALTTSTFADAHGLPTSTFPATTSDTWSSKHLSTTPPRKWLVLRGHLEVPAMARFGVLSRNIGMCDAHACKCF</sequence>
<dbReference type="AlphaFoldDB" id="A0AAE0MUY2"/>
<reference evidence="2" key="2">
    <citation type="submission" date="2023-06" db="EMBL/GenBank/DDBJ databases">
        <authorList>
            <consortium name="Lawrence Berkeley National Laboratory"/>
            <person name="Haridas S."/>
            <person name="Hensen N."/>
            <person name="Bonometti L."/>
            <person name="Westerberg I."/>
            <person name="Brannstrom I.O."/>
            <person name="Guillou S."/>
            <person name="Cros-Aarteil S."/>
            <person name="Calhoun S."/>
            <person name="Kuo A."/>
            <person name="Mondo S."/>
            <person name="Pangilinan J."/>
            <person name="Riley R."/>
            <person name="Labutti K."/>
            <person name="Andreopoulos B."/>
            <person name="Lipzen A."/>
            <person name="Chen C."/>
            <person name="Yanf M."/>
            <person name="Daum C."/>
            <person name="Ng V."/>
            <person name="Clum A."/>
            <person name="Steindorff A."/>
            <person name="Ohm R."/>
            <person name="Martin F."/>
            <person name="Silar P."/>
            <person name="Natvig D."/>
            <person name="Lalanne C."/>
            <person name="Gautier V."/>
            <person name="Ament-Velasquez S.L."/>
            <person name="Kruys A."/>
            <person name="Hutchinson M.I."/>
            <person name="Powell A.J."/>
            <person name="Barry K."/>
            <person name="Miller A.N."/>
            <person name="Grigoriev I.V."/>
            <person name="Debuchy R."/>
            <person name="Gladieux P."/>
            <person name="Thoren M.H."/>
            <person name="Johannesson H."/>
        </authorList>
    </citation>
    <scope>NUCLEOTIDE SEQUENCE</scope>
    <source>
        <strain evidence="2">CBS 560.94</strain>
    </source>
</reference>
<keyword evidence="3" id="KW-1185">Reference proteome</keyword>
<protein>
    <submittedName>
        <fullName evidence="2">Uncharacterized protein</fullName>
    </submittedName>
</protein>
<feature type="region of interest" description="Disordered" evidence="1">
    <location>
        <begin position="176"/>
        <end position="199"/>
    </location>
</feature>
<evidence type="ECO:0000256" key="1">
    <source>
        <dbReference type="SAM" id="MobiDB-lite"/>
    </source>
</evidence>
<evidence type="ECO:0000313" key="3">
    <source>
        <dbReference type="Proteomes" id="UP001278500"/>
    </source>
</evidence>
<comment type="caution">
    <text evidence="2">The sequence shown here is derived from an EMBL/GenBank/DDBJ whole genome shotgun (WGS) entry which is preliminary data.</text>
</comment>
<feature type="compositionally biased region" description="Polar residues" evidence="1">
    <location>
        <begin position="345"/>
        <end position="362"/>
    </location>
</feature>
<dbReference type="PANTHER" id="PTHR37048">
    <property type="entry name" value="QUESTIONABLE PROTEIN"/>
    <property type="match status" value="1"/>
</dbReference>
<reference evidence="2" key="1">
    <citation type="journal article" date="2023" name="Mol. Phylogenet. Evol.">
        <title>Genome-scale phylogeny and comparative genomics of the fungal order Sordariales.</title>
        <authorList>
            <person name="Hensen N."/>
            <person name="Bonometti L."/>
            <person name="Westerberg I."/>
            <person name="Brannstrom I.O."/>
            <person name="Guillou S."/>
            <person name="Cros-Aarteil S."/>
            <person name="Calhoun S."/>
            <person name="Haridas S."/>
            <person name="Kuo A."/>
            <person name="Mondo S."/>
            <person name="Pangilinan J."/>
            <person name="Riley R."/>
            <person name="LaButti K."/>
            <person name="Andreopoulos B."/>
            <person name="Lipzen A."/>
            <person name="Chen C."/>
            <person name="Yan M."/>
            <person name="Daum C."/>
            <person name="Ng V."/>
            <person name="Clum A."/>
            <person name="Steindorff A."/>
            <person name="Ohm R.A."/>
            <person name="Martin F."/>
            <person name="Silar P."/>
            <person name="Natvig D.O."/>
            <person name="Lalanne C."/>
            <person name="Gautier V."/>
            <person name="Ament-Velasquez S.L."/>
            <person name="Kruys A."/>
            <person name="Hutchinson M.I."/>
            <person name="Powell A.J."/>
            <person name="Barry K."/>
            <person name="Miller A.N."/>
            <person name="Grigoriev I.V."/>
            <person name="Debuchy R."/>
            <person name="Gladieux P."/>
            <person name="Hiltunen Thoren M."/>
            <person name="Johannesson H."/>
        </authorList>
    </citation>
    <scope>NUCLEOTIDE SEQUENCE</scope>
    <source>
        <strain evidence="2">CBS 560.94</strain>
    </source>
</reference>
<feature type="region of interest" description="Disordered" evidence="1">
    <location>
        <begin position="343"/>
        <end position="362"/>
    </location>
</feature>
<dbReference type="Proteomes" id="UP001278500">
    <property type="component" value="Unassembled WGS sequence"/>
</dbReference>